<dbReference type="InterPro" id="IPR017907">
    <property type="entry name" value="Znf_RING_CS"/>
</dbReference>
<dbReference type="GO" id="GO:0016567">
    <property type="term" value="P:protein ubiquitination"/>
    <property type="evidence" value="ECO:0007669"/>
    <property type="project" value="TreeGrafter"/>
</dbReference>
<keyword evidence="2" id="KW-0479">Metal-binding</keyword>
<evidence type="ECO:0000313" key="8">
    <source>
        <dbReference type="EMBL" id="KAL1588519.1"/>
    </source>
</evidence>
<name>A0AB34KU11_9PEZI</name>
<dbReference type="GeneID" id="96004280"/>
<keyword evidence="1" id="KW-0808">Transferase</keyword>
<keyword evidence="5" id="KW-0862">Zinc</keyword>
<keyword evidence="3 6" id="KW-0863">Zinc-finger</keyword>
<proteinExistence type="predicted"/>
<dbReference type="PANTHER" id="PTHR15067:SF4">
    <property type="entry name" value="E3 UBIQUITIN-PROTEIN LIGASE RNF8"/>
    <property type="match status" value="1"/>
</dbReference>
<dbReference type="Gene3D" id="3.30.40.10">
    <property type="entry name" value="Zinc/RING finger domain, C3HC4 (zinc finger)"/>
    <property type="match status" value="1"/>
</dbReference>
<comment type="caution">
    <text evidence="8">The sequence shown here is derived from an EMBL/GenBank/DDBJ whole genome shotgun (WGS) entry which is preliminary data.</text>
</comment>
<dbReference type="RefSeq" id="XP_069231624.1">
    <property type="nucleotide sequence ID" value="XM_069371442.1"/>
</dbReference>
<dbReference type="SUPFAM" id="SSF57850">
    <property type="entry name" value="RING/U-box"/>
    <property type="match status" value="1"/>
</dbReference>
<dbReference type="GO" id="GO:0005829">
    <property type="term" value="C:cytosol"/>
    <property type="evidence" value="ECO:0007669"/>
    <property type="project" value="TreeGrafter"/>
</dbReference>
<keyword evidence="4" id="KW-0833">Ubl conjugation pathway</keyword>
<protein>
    <recommendedName>
        <fullName evidence="7">RING-type domain-containing protein</fullName>
    </recommendedName>
</protein>
<dbReference type="InterPro" id="IPR013083">
    <property type="entry name" value="Znf_RING/FYVE/PHD"/>
</dbReference>
<dbReference type="EMBL" id="JAAQHG020000007">
    <property type="protein sequence ID" value="KAL1588519.1"/>
    <property type="molecule type" value="Genomic_DNA"/>
</dbReference>
<evidence type="ECO:0000256" key="6">
    <source>
        <dbReference type="PROSITE-ProRule" id="PRU00175"/>
    </source>
</evidence>
<dbReference type="InterPro" id="IPR001841">
    <property type="entry name" value="Znf_RING"/>
</dbReference>
<accession>A0AB34KU11</accession>
<evidence type="ECO:0000256" key="3">
    <source>
        <dbReference type="ARBA" id="ARBA00022771"/>
    </source>
</evidence>
<evidence type="ECO:0000256" key="1">
    <source>
        <dbReference type="ARBA" id="ARBA00022679"/>
    </source>
</evidence>
<dbReference type="InterPro" id="IPR018957">
    <property type="entry name" value="Znf_C3HC4_RING-type"/>
</dbReference>
<dbReference type="GO" id="GO:0006511">
    <property type="term" value="P:ubiquitin-dependent protein catabolic process"/>
    <property type="evidence" value="ECO:0007669"/>
    <property type="project" value="TreeGrafter"/>
</dbReference>
<evidence type="ECO:0000313" key="9">
    <source>
        <dbReference type="Proteomes" id="UP000803884"/>
    </source>
</evidence>
<dbReference type="PROSITE" id="PS00518">
    <property type="entry name" value="ZF_RING_1"/>
    <property type="match status" value="1"/>
</dbReference>
<organism evidence="8 9">
    <name type="scientific">Cladosporium halotolerans</name>
    <dbReference type="NCBI Taxonomy" id="1052096"/>
    <lineage>
        <taxon>Eukaryota</taxon>
        <taxon>Fungi</taxon>
        <taxon>Dikarya</taxon>
        <taxon>Ascomycota</taxon>
        <taxon>Pezizomycotina</taxon>
        <taxon>Dothideomycetes</taxon>
        <taxon>Dothideomycetidae</taxon>
        <taxon>Cladosporiales</taxon>
        <taxon>Cladosporiaceae</taxon>
        <taxon>Cladosporium</taxon>
    </lineage>
</organism>
<feature type="domain" description="RING-type" evidence="7">
    <location>
        <begin position="23"/>
        <end position="64"/>
    </location>
</feature>
<evidence type="ECO:0000256" key="5">
    <source>
        <dbReference type="ARBA" id="ARBA00022833"/>
    </source>
</evidence>
<keyword evidence="9" id="KW-1185">Reference proteome</keyword>
<evidence type="ECO:0000256" key="4">
    <source>
        <dbReference type="ARBA" id="ARBA00022786"/>
    </source>
</evidence>
<dbReference type="PANTHER" id="PTHR15067">
    <property type="entry name" value="E3 UBIQUITIN-PROTEIN LIGASE RNF8"/>
    <property type="match status" value="1"/>
</dbReference>
<dbReference type="GO" id="GO:0000151">
    <property type="term" value="C:ubiquitin ligase complex"/>
    <property type="evidence" value="ECO:0007669"/>
    <property type="project" value="TreeGrafter"/>
</dbReference>
<dbReference type="GO" id="GO:0061630">
    <property type="term" value="F:ubiquitin protein ligase activity"/>
    <property type="evidence" value="ECO:0007669"/>
    <property type="project" value="TreeGrafter"/>
</dbReference>
<reference evidence="8 9" key="1">
    <citation type="journal article" date="2020" name="Microbiol. Resour. Announc.">
        <title>Draft Genome Sequence of a Cladosporium Species Isolated from the Mesophotic Ascidian Didemnum maculosum.</title>
        <authorList>
            <person name="Gioti A."/>
            <person name="Siaperas R."/>
            <person name="Nikolaivits E."/>
            <person name="Le Goff G."/>
            <person name="Ouazzani J."/>
            <person name="Kotoulas G."/>
            <person name="Topakas E."/>
        </authorList>
    </citation>
    <scope>NUCLEOTIDE SEQUENCE [LARGE SCALE GENOMIC DNA]</scope>
    <source>
        <strain evidence="8 9">TM138-S3</strain>
    </source>
</reference>
<dbReference type="Pfam" id="PF00097">
    <property type="entry name" value="zf-C3HC4"/>
    <property type="match status" value="1"/>
</dbReference>
<evidence type="ECO:0000256" key="2">
    <source>
        <dbReference type="ARBA" id="ARBA00022723"/>
    </source>
</evidence>
<dbReference type="AlphaFoldDB" id="A0AB34KU11"/>
<evidence type="ECO:0000259" key="7">
    <source>
        <dbReference type="PROSITE" id="PS50089"/>
    </source>
</evidence>
<dbReference type="PROSITE" id="PS50089">
    <property type="entry name" value="ZF_RING_2"/>
    <property type="match status" value="1"/>
</dbReference>
<dbReference type="SMART" id="SM00184">
    <property type="entry name" value="RING"/>
    <property type="match status" value="1"/>
</dbReference>
<gene>
    <name evidence="8" type="ORF">WHR41_02836</name>
</gene>
<dbReference type="Proteomes" id="UP000803884">
    <property type="component" value="Unassembled WGS sequence"/>
</dbReference>
<sequence>MSLPTRDSFMSTGLVPVTSEEPCSICLTEPMASPVKTPCDHVFCRECITQWLNQPSKASCAMCRKQLFQRNLIMRHLPPDQDRHDSVVRALRASGLLGVNVPAGALSNAAPFTAVNTFNGRIEYTRDGIQRATGAAMIALGWNDRIFTTGAVSVDARLGSALIVMANMLRALAADSGNDEPAVRARVDAYALNMWGTIERVGARRMESRQLAEVLKAGFNRDFPDVVRHGVPQTRENPDVVDELQIFLAYIVNVARNLAPGPENEAVGEDLTEVLFLADGRRRGAFSL</sequence>
<dbReference type="GO" id="GO:0008270">
    <property type="term" value="F:zinc ion binding"/>
    <property type="evidence" value="ECO:0007669"/>
    <property type="project" value="UniProtKB-KW"/>
</dbReference>